<dbReference type="PANTHER" id="PTHR15573">
    <property type="entry name" value="G-PROTEIN COUPLED RECEPTOR 160-RELATED"/>
    <property type="match status" value="1"/>
</dbReference>
<dbReference type="GeneTree" id="ENSGT00390000015520"/>
<dbReference type="FunCoup" id="A0A3P8Y9T6">
    <property type="interactions" value="868"/>
</dbReference>
<evidence type="ECO:0008006" key="4">
    <source>
        <dbReference type="Google" id="ProtNLM"/>
    </source>
</evidence>
<proteinExistence type="predicted"/>
<evidence type="ECO:0000313" key="3">
    <source>
        <dbReference type="Proteomes" id="UP000265140"/>
    </source>
</evidence>
<dbReference type="PANTHER" id="PTHR15573:SF0">
    <property type="entry name" value="G-PROTEIN COUPLED RECEPTOR 160-RELATED"/>
    <property type="match status" value="1"/>
</dbReference>
<accession>A0A3P8Y9T6</accession>
<reference evidence="3" key="1">
    <citation type="journal article" date="2014" name="PLoS ONE">
        <title>The genome and linkage map of the northern pike (Esox lucius): conserved synteny revealed between the salmonid sister group and the Neoteleostei.</title>
        <authorList>
            <person name="Rondeau E.B."/>
            <person name="Minkley D.R."/>
            <person name="Leong J.S."/>
            <person name="Messmer A.M."/>
            <person name="Jantzen J.R."/>
            <person name="von Schalburg K.R."/>
            <person name="Lemon C."/>
            <person name="Bird N.H."/>
            <person name="Koop B.F."/>
        </authorList>
    </citation>
    <scope>NUCLEOTIDE SEQUENCE</scope>
</reference>
<dbReference type="GO" id="GO:0005886">
    <property type="term" value="C:plasma membrane"/>
    <property type="evidence" value="ECO:0007669"/>
    <property type="project" value="TreeGrafter"/>
</dbReference>
<protein>
    <recommendedName>
        <fullName evidence="4">G-protein coupled receptors family 1 profile domain-containing protein</fullName>
    </recommendedName>
</protein>
<dbReference type="InterPro" id="IPR042353">
    <property type="entry name" value="GPR160"/>
</dbReference>
<keyword evidence="3" id="KW-1185">Reference proteome</keyword>
<feature type="transmembrane region" description="Helical" evidence="1">
    <location>
        <begin position="212"/>
        <end position="231"/>
    </location>
</feature>
<reference evidence="2" key="2">
    <citation type="submission" date="2020-02" db="EMBL/GenBank/DDBJ databases">
        <title>Esox lucius (northern pike) genome, fEsoLuc1, primary haplotype.</title>
        <authorList>
            <person name="Myers G."/>
            <person name="Karagic N."/>
            <person name="Meyer A."/>
            <person name="Pippel M."/>
            <person name="Reichard M."/>
            <person name="Winkler S."/>
            <person name="Tracey A."/>
            <person name="Sims Y."/>
            <person name="Howe K."/>
            <person name="Rhie A."/>
            <person name="Formenti G."/>
            <person name="Durbin R."/>
            <person name="Fedrigo O."/>
            <person name="Jarvis E.D."/>
        </authorList>
    </citation>
    <scope>NUCLEOTIDE SEQUENCE [LARGE SCALE GENOMIC DNA]</scope>
</reference>
<keyword evidence="1" id="KW-0812">Transmembrane</keyword>
<feature type="transmembrane region" description="Helical" evidence="1">
    <location>
        <begin position="37"/>
        <end position="58"/>
    </location>
</feature>
<feature type="transmembrane region" description="Helical" evidence="1">
    <location>
        <begin position="110"/>
        <end position="133"/>
    </location>
</feature>
<gene>
    <name evidence="2" type="primary">GPR160</name>
</gene>
<dbReference type="STRING" id="8010.ENSELUP00000012841"/>
<dbReference type="Proteomes" id="UP000265140">
    <property type="component" value="Chromosome 3"/>
</dbReference>
<dbReference type="AlphaFoldDB" id="A0A3P8Y9T6"/>
<keyword evidence="1" id="KW-0472">Membrane</keyword>
<sequence length="275" mass="30525">MDVSIPSILLGLGGKAVMGLALLLFHRSYLNHSFLGVFSLSLTLVDTLLSLFLSALYFQENMSLLGLHFTRHHICLLAQIAGFTYNCLLWPVAVVTGLDHFWTNKIQGPAVCLLWIVALVYVILGSGLIPVLGNQSPYQLNRCWVFTSAHTRRVDGTLLLTLACALVYTDRQGRAEVVHQLLWIFLNTWALFLVFLIVCLVCQVEIPGYLGLNVPWLCLLNSFLLGVVLCVRCPAPKLAQGSVTTDGFCNWSLSPVESQCAEKQYGKLTENIQRN</sequence>
<reference evidence="2" key="3">
    <citation type="submission" date="2025-08" db="UniProtKB">
        <authorList>
            <consortium name="Ensembl"/>
        </authorList>
    </citation>
    <scope>IDENTIFICATION</scope>
</reference>
<evidence type="ECO:0000313" key="2">
    <source>
        <dbReference type="Ensembl" id="ENSELUP00000012841.3"/>
    </source>
</evidence>
<dbReference type="InParanoid" id="A0A3P8Y9T6"/>
<keyword evidence="1" id="KW-1133">Transmembrane helix</keyword>
<name>A0A3P8Y9T6_ESOLU</name>
<feature type="transmembrane region" description="Helical" evidence="1">
    <location>
        <begin position="78"/>
        <end position="98"/>
    </location>
</feature>
<organism evidence="2 3">
    <name type="scientific">Esox lucius</name>
    <name type="common">Northern pike</name>
    <dbReference type="NCBI Taxonomy" id="8010"/>
    <lineage>
        <taxon>Eukaryota</taxon>
        <taxon>Metazoa</taxon>
        <taxon>Chordata</taxon>
        <taxon>Craniata</taxon>
        <taxon>Vertebrata</taxon>
        <taxon>Euteleostomi</taxon>
        <taxon>Actinopterygii</taxon>
        <taxon>Neopterygii</taxon>
        <taxon>Teleostei</taxon>
        <taxon>Protacanthopterygii</taxon>
        <taxon>Esociformes</taxon>
        <taxon>Esocidae</taxon>
        <taxon>Esox</taxon>
    </lineage>
</organism>
<dbReference type="Ensembl" id="ENSELUT00000021240.3">
    <property type="protein sequence ID" value="ENSELUP00000012841.3"/>
    <property type="gene ID" value="ENSELUG00000013084.3"/>
</dbReference>
<dbReference type="GO" id="GO:0043235">
    <property type="term" value="C:receptor complex"/>
    <property type="evidence" value="ECO:0007669"/>
    <property type="project" value="TreeGrafter"/>
</dbReference>
<feature type="transmembrane region" description="Helical" evidence="1">
    <location>
        <begin position="181"/>
        <end position="206"/>
    </location>
</feature>
<dbReference type="OMA" id="SYQCPFY"/>
<dbReference type="Bgee" id="ENSELUG00000013084">
    <property type="expression patterns" value="Expressed in head kidney and 15 other cell types or tissues"/>
</dbReference>
<feature type="transmembrane region" description="Helical" evidence="1">
    <location>
        <begin position="6"/>
        <end position="25"/>
    </location>
</feature>
<reference evidence="2" key="4">
    <citation type="submission" date="2025-09" db="UniProtKB">
        <authorList>
            <consortium name="Ensembl"/>
        </authorList>
    </citation>
    <scope>IDENTIFICATION</scope>
</reference>
<evidence type="ECO:0000256" key="1">
    <source>
        <dbReference type="SAM" id="Phobius"/>
    </source>
</evidence>